<name>A0A251MW47_PRUPE</name>
<sequence length="69" mass="7655">MCYGVLTIHPSFIVLIPYMQTVCQRPDDIGKYFPSPFDIAVKLISLTTGAVKPTISANGMQKKLKLKKV</sequence>
<organism evidence="1 2">
    <name type="scientific">Prunus persica</name>
    <name type="common">Peach</name>
    <name type="synonym">Amygdalus persica</name>
    <dbReference type="NCBI Taxonomy" id="3760"/>
    <lineage>
        <taxon>Eukaryota</taxon>
        <taxon>Viridiplantae</taxon>
        <taxon>Streptophyta</taxon>
        <taxon>Embryophyta</taxon>
        <taxon>Tracheophyta</taxon>
        <taxon>Spermatophyta</taxon>
        <taxon>Magnoliopsida</taxon>
        <taxon>eudicotyledons</taxon>
        <taxon>Gunneridae</taxon>
        <taxon>Pentapetalae</taxon>
        <taxon>rosids</taxon>
        <taxon>fabids</taxon>
        <taxon>Rosales</taxon>
        <taxon>Rosaceae</taxon>
        <taxon>Amygdaloideae</taxon>
        <taxon>Amygdaleae</taxon>
        <taxon>Prunus</taxon>
    </lineage>
</organism>
<dbReference type="Gramene" id="ONH90264">
    <property type="protein sequence ID" value="ONH90264"/>
    <property type="gene ID" value="PRUPE_8G043400"/>
</dbReference>
<dbReference type="EMBL" id="CM007658">
    <property type="protein sequence ID" value="ONH90264.1"/>
    <property type="molecule type" value="Genomic_DNA"/>
</dbReference>
<dbReference type="AlphaFoldDB" id="A0A251MW47"/>
<gene>
    <name evidence="1" type="ORF">PRUPE_8G043400</name>
</gene>
<dbReference type="Proteomes" id="UP000006882">
    <property type="component" value="Chromosome G8"/>
</dbReference>
<evidence type="ECO:0000313" key="2">
    <source>
        <dbReference type="Proteomes" id="UP000006882"/>
    </source>
</evidence>
<evidence type="ECO:0000313" key="1">
    <source>
        <dbReference type="EMBL" id="ONH90264.1"/>
    </source>
</evidence>
<keyword evidence="2" id="KW-1185">Reference proteome</keyword>
<proteinExistence type="predicted"/>
<reference evidence="1 2" key="1">
    <citation type="journal article" date="2013" name="Nat. Genet.">
        <title>The high-quality draft genome of peach (Prunus persica) identifies unique patterns of genetic diversity, domestication and genome evolution.</title>
        <authorList>
            <consortium name="International Peach Genome Initiative"/>
            <person name="Verde I."/>
            <person name="Abbott A.G."/>
            <person name="Scalabrin S."/>
            <person name="Jung S."/>
            <person name="Shu S."/>
            <person name="Marroni F."/>
            <person name="Zhebentyayeva T."/>
            <person name="Dettori M.T."/>
            <person name="Grimwood J."/>
            <person name="Cattonaro F."/>
            <person name="Zuccolo A."/>
            <person name="Rossini L."/>
            <person name="Jenkins J."/>
            <person name="Vendramin E."/>
            <person name="Meisel L.A."/>
            <person name="Decroocq V."/>
            <person name="Sosinski B."/>
            <person name="Prochnik S."/>
            <person name="Mitros T."/>
            <person name="Policriti A."/>
            <person name="Cipriani G."/>
            <person name="Dondini L."/>
            <person name="Ficklin S."/>
            <person name="Goodstein D.M."/>
            <person name="Xuan P."/>
            <person name="Del Fabbro C."/>
            <person name="Aramini V."/>
            <person name="Copetti D."/>
            <person name="Gonzalez S."/>
            <person name="Horner D.S."/>
            <person name="Falchi R."/>
            <person name="Lucas S."/>
            <person name="Mica E."/>
            <person name="Maldonado J."/>
            <person name="Lazzari B."/>
            <person name="Bielenberg D."/>
            <person name="Pirona R."/>
            <person name="Miculan M."/>
            <person name="Barakat A."/>
            <person name="Testolin R."/>
            <person name="Stella A."/>
            <person name="Tartarini S."/>
            <person name="Tonutti P."/>
            <person name="Arus P."/>
            <person name="Orellana A."/>
            <person name="Wells C."/>
            <person name="Main D."/>
            <person name="Vizzotto G."/>
            <person name="Silva H."/>
            <person name="Salamini F."/>
            <person name="Schmutz J."/>
            <person name="Morgante M."/>
            <person name="Rokhsar D.S."/>
        </authorList>
    </citation>
    <scope>NUCLEOTIDE SEQUENCE [LARGE SCALE GENOMIC DNA]</scope>
    <source>
        <strain evidence="2">cv. Nemared</strain>
    </source>
</reference>
<accession>A0A251MW47</accession>
<protein>
    <submittedName>
        <fullName evidence="1">Uncharacterized protein</fullName>
    </submittedName>
</protein>